<name>A0ABR7VI24_9FLAO</name>
<evidence type="ECO:0000313" key="2">
    <source>
        <dbReference type="EMBL" id="MBD0851792.1"/>
    </source>
</evidence>
<dbReference type="EMBL" id="JABTCG010000005">
    <property type="protein sequence ID" value="MBD0851792.1"/>
    <property type="molecule type" value="Genomic_DNA"/>
</dbReference>
<evidence type="ECO:0000313" key="3">
    <source>
        <dbReference type="Proteomes" id="UP000598350"/>
    </source>
</evidence>
<evidence type="ECO:0000256" key="1">
    <source>
        <dbReference type="SAM" id="Phobius"/>
    </source>
</evidence>
<feature type="transmembrane region" description="Helical" evidence="1">
    <location>
        <begin position="28"/>
        <end position="49"/>
    </location>
</feature>
<dbReference type="RefSeq" id="WP_188314921.1">
    <property type="nucleotide sequence ID" value="NZ_JABTCG010000005.1"/>
</dbReference>
<protein>
    <submittedName>
        <fullName evidence="2">Uncharacterized protein</fullName>
    </submittedName>
</protein>
<comment type="caution">
    <text evidence="2">The sequence shown here is derived from an EMBL/GenBank/DDBJ whole genome shotgun (WGS) entry which is preliminary data.</text>
</comment>
<dbReference type="Pfam" id="PF19578">
    <property type="entry name" value="DUF6090"/>
    <property type="match status" value="1"/>
</dbReference>
<keyword evidence="3" id="KW-1185">Reference proteome</keyword>
<keyword evidence="1" id="KW-0472">Membrane</keyword>
<keyword evidence="1" id="KW-1133">Transmembrane helix</keyword>
<keyword evidence="1" id="KW-0812">Transmembrane</keyword>
<dbReference type="Proteomes" id="UP000598350">
    <property type="component" value="Unassembled WGS sequence"/>
</dbReference>
<reference evidence="2 3" key="1">
    <citation type="submission" date="2020-05" db="EMBL/GenBank/DDBJ databases">
        <title>The draft genome sequence of Maribacter arenosus CAU 1321.</title>
        <authorList>
            <person name="Mu L."/>
        </authorList>
    </citation>
    <scope>NUCLEOTIDE SEQUENCE [LARGE SCALE GENOMIC DNA]</scope>
    <source>
        <strain evidence="2 3">CAU 1321</strain>
    </source>
</reference>
<accession>A0ABR7VI24</accession>
<proteinExistence type="predicted"/>
<dbReference type="InterPro" id="IPR045749">
    <property type="entry name" value="DUF6090"/>
</dbReference>
<organism evidence="2 3">
    <name type="scientific">Maribacter arenosus</name>
    <dbReference type="NCBI Taxonomy" id="1854708"/>
    <lineage>
        <taxon>Bacteria</taxon>
        <taxon>Pseudomonadati</taxon>
        <taxon>Bacteroidota</taxon>
        <taxon>Flavobacteriia</taxon>
        <taxon>Flavobacteriales</taxon>
        <taxon>Flavobacteriaceae</taxon>
        <taxon>Maribacter</taxon>
    </lineage>
</organism>
<sequence length="261" mass="29993">MIKFFRRIRQQLLTENKPALPAGRFSKYLIYAIGEIILVVIGILIALAINNSNQNRVTKEKEQIYLAGLKNEFETSRLKLIQLIEVNRQNYEGAKEIMGHMFMDTVSITEVQFSKLLFGSFASDIAFNPNNSLLNEMINSGSLKDISNTELRKQLTNWISTLEDIARQENELGVHREKVVDIIRINENSIRTIMDLSGVSQELGLPMANVKMSNLKLLESTEFENNMLIFILTSYSTEKNHYNPLMHHLNYILQLIEAEIK</sequence>
<gene>
    <name evidence="2" type="ORF">HPE63_14010</name>
</gene>